<reference evidence="2" key="2">
    <citation type="submission" date="2015-05" db="EMBL/GenBank/DDBJ databases">
        <authorList>
            <person name="Rattei Thomas"/>
        </authorList>
    </citation>
    <scope>NUCLEOTIDE SEQUENCE</scope>
    <source>
        <strain evidence="2">CV15</strain>
        <strain evidence="3">CWL029c</strain>
        <strain evidence="4">GiD</strain>
        <strain evidence="5">H12</strain>
        <strain evidence="6">MUL2216</strain>
        <strain evidence="7">Panola</strain>
        <strain evidence="9">PB1</strain>
        <strain evidence="8">U1271</strain>
        <strain evidence="10">UZG1</strain>
        <strain evidence="11">Wien2</strain>
        <strain evidence="12">YK41</strain>
    </source>
</reference>
<evidence type="ECO:0000313" key="9">
    <source>
        <dbReference type="EMBL" id="CRI50992.1"/>
    </source>
</evidence>
<dbReference type="Proteomes" id="UP000000583">
    <property type="component" value="Chromosome"/>
</dbReference>
<evidence type="ECO:0000313" key="6">
    <source>
        <dbReference type="EMBL" id="CRI46440.1"/>
    </source>
</evidence>
<dbReference type="EMBL" id="LN849051">
    <property type="protein sequence ID" value="CRI73615.1"/>
    <property type="molecule type" value="Genomic_DNA"/>
</dbReference>
<evidence type="ECO:0000313" key="8">
    <source>
        <dbReference type="EMBL" id="CRI49866.1"/>
    </source>
</evidence>
<dbReference type="AlphaFoldDB" id="Q9K1V0"/>
<dbReference type="EMBL" id="LN847227">
    <property type="protein sequence ID" value="CRI46440.1"/>
    <property type="molecule type" value="Genomic_DNA"/>
</dbReference>
<dbReference type="EMBL" id="LN847240">
    <property type="protein sequence ID" value="CRI50992.1"/>
    <property type="molecule type" value="Genomic_DNA"/>
</dbReference>
<evidence type="ECO:0000313" key="1">
    <source>
        <dbReference type="EMBL" id="AAF38716.1"/>
    </source>
</evidence>
<sequence>MDPFIEVKQELYYHLEYRPWFCSGKFHDIFLYESKVFLERRESKTQ</sequence>
<dbReference type="STRING" id="406984.CPK_ORF00343"/>
<accession>Q9K1V0</accession>
<evidence type="ECO:0000313" key="3">
    <source>
        <dbReference type="EMBL" id="CRI40846.1"/>
    </source>
</evidence>
<reference evidence="1 13" key="1">
    <citation type="journal article" date="2000" name="Nucleic Acids Res.">
        <title>Genome sequences of Chlamydia trachomatis MoPn and Chlamydia pneumoniae AR39.</title>
        <authorList>
            <person name="Read T.D."/>
            <person name="Brunham R.C."/>
            <person name="Shen C."/>
            <person name="Gill S.R."/>
            <person name="Heidelberg J.F."/>
            <person name="White O."/>
            <person name="Hickey E.K."/>
            <person name="Peterson J.D."/>
            <person name="Utterback T.R."/>
            <person name="Berry K.J."/>
            <person name="Bass S."/>
            <person name="Linher K.D."/>
            <person name="Weidman J.F."/>
            <person name="Khouri H.M."/>
            <person name="Craven B."/>
            <person name="Bowman C."/>
            <person name="Dodson R.J."/>
            <person name="Gwinn M.L."/>
            <person name="Nelson W.C."/>
            <person name="DeBoy R.T."/>
            <person name="Kolonay J.F."/>
            <person name="McClarty G."/>
            <person name="Salzberg S.L."/>
            <person name="Eisen J.A."/>
            <person name="Fraser C.M."/>
        </authorList>
    </citation>
    <scope>NUCLEOTIDE SEQUENCE [LARGE SCALE GENOMIC DNA]</scope>
    <source>
        <strain evidence="1 13">AR39</strain>
    </source>
</reference>
<evidence type="ECO:0000313" key="7">
    <source>
        <dbReference type="EMBL" id="CRI47587.1"/>
    </source>
</evidence>
<dbReference type="EMBL" id="LN847006">
    <property type="protein sequence ID" value="CRI40846.1"/>
    <property type="molecule type" value="Genomic_DNA"/>
</dbReference>
<dbReference type="EMBL" id="LN847246">
    <property type="protein sequence ID" value="CRI52122.1"/>
    <property type="molecule type" value="Genomic_DNA"/>
</dbReference>
<dbReference type="EMBL" id="LN846999">
    <property type="protein sequence ID" value="CRI38583.1"/>
    <property type="molecule type" value="Genomic_DNA"/>
</dbReference>
<dbReference type="EMBL" id="LN847255">
    <property type="protein sequence ID" value="CRI54042.1"/>
    <property type="molecule type" value="Genomic_DNA"/>
</dbReference>
<dbReference type="EMBL" id="AE002161">
    <property type="protein sequence ID" value="AAF38716.1"/>
    <property type="molecule type" value="Genomic_DNA"/>
</dbReference>
<evidence type="ECO:0000313" key="13">
    <source>
        <dbReference type="Proteomes" id="UP000000583"/>
    </source>
</evidence>
<dbReference type="EMBL" id="LN847244">
    <property type="protein sequence ID" value="CRI49866.1"/>
    <property type="molecule type" value="Genomic_DNA"/>
</dbReference>
<evidence type="ECO:0000313" key="10">
    <source>
        <dbReference type="EMBL" id="CRI52122.1"/>
    </source>
</evidence>
<evidence type="ECO:0000313" key="5">
    <source>
        <dbReference type="EMBL" id="CRI44185.1"/>
    </source>
</evidence>
<dbReference type="EMBL" id="LN847008">
    <property type="protein sequence ID" value="CRI41972.1"/>
    <property type="molecule type" value="Genomic_DNA"/>
</dbReference>
<evidence type="ECO:0000313" key="2">
    <source>
        <dbReference type="EMBL" id="CRI38583.1"/>
    </source>
</evidence>
<dbReference type="PIR" id="G81520">
    <property type="entry name" value="G81520"/>
</dbReference>
<evidence type="ECO:0000313" key="4">
    <source>
        <dbReference type="EMBL" id="CRI41972.1"/>
    </source>
</evidence>
<dbReference type="KEGG" id="cpa:CP_0933"/>
<organism evidence="13">
    <name type="scientific">Chlamydia pneumoniae</name>
    <name type="common">Chlamydophila pneumoniae</name>
    <dbReference type="NCBI Taxonomy" id="83558"/>
    <lineage>
        <taxon>Bacteria</taxon>
        <taxon>Pseudomonadati</taxon>
        <taxon>Chlamydiota</taxon>
        <taxon>Chlamydiia</taxon>
        <taxon>Chlamydiales</taxon>
        <taxon>Chlamydiaceae</taxon>
        <taxon>Chlamydia/Chlamydophila group</taxon>
        <taxon>Chlamydia</taxon>
    </lineage>
</organism>
<dbReference type="EMBL" id="LN847237">
    <property type="protein sequence ID" value="CRI47587.1"/>
    <property type="molecule type" value="Genomic_DNA"/>
</dbReference>
<proteinExistence type="predicted"/>
<evidence type="ECO:0000313" key="11">
    <source>
        <dbReference type="EMBL" id="CRI54042.1"/>
    </source>
</evidence>
<dbReference type="EMBL" id="LN847204">
    <property type="protein sequence ID" value="CRI44185.1"/>
    <property type="molecule type" value="Genomic_DNA"/>
</dbReference>
<name>Q9K1V0_CHLPN</name>
<evidence type="ECO:0000313" key="12">
    <source>
        <dbReference type="EMBL" id="CRI73615.1"/>
    </source>
</evidence>
<protein>
    <submittedName>
        <fullName evidence="1">Uncharacterized protein</fullName>
    </submittedName>
</protein>
<dbReference type="PATRIC" id="fig|83558.13.peg.982"/>
<gene>
    <name evidence="1" type="ordered locus">CP_0933</name>
    <name evidence="2" type="ORF">BN1224_CV15_C_04160</name>
    <name evidence="4" type="ORF">BN1224_GiD_A_09730</name>
    <name evidence="5" type="ORF">BN1224_H12_EZ_00040</name>
    <name evidence="6" type="ORF">BN1224_MUL2216_F_04950</name>
    <name evidence="7" type="ORF">BN1224_Panola_L_00910</name>
    <name evidence="9" type="ORF">BN1224_PB1_B_09610</name>
    <name evidence="8" type="ORF">BN1224_U1271_C_08060</name>
    <name evidence="10" type="ORF">BN1224_UZG1_B_02710</name>
    <name evidence="11" type="ORF">BN1224_Wien2_H_01900</name>
    <name evidence="12" type="ORF">BN1224_YK41_BZ_00030</name>
    <name evidence="3" type="ORF">CWL029c_F_00930</name>
</gene>